<name>A0A1I8AED7_9BILA</name>
<keyword evidence="2" id="KW-1185">Reference proteome</keyword>
<dbReference type="InterPro" id="IPR019428">
    <property type="entry name" value="7TM_GPCR_serpentine_rcpt_Str"/>
</dbReference>
<dbReference type="AlphaFoldDB" id="A0A1I8AED7"/>
<feature type="transmembrane region" description="Helical" evidence="1">
    <location>
        <begin position="60"/>
        <end position="84"/>
    </location>
</feature>
<evidence type="ECO:0000313" key="2">
    <source>
        <dbReference type="Proteomes" id="UP000095287"/>
    </source>
</evidence>
<feature type="transmembrane region" description="Helical" evidence="1">
    <location>
        <begin position="27"/>
        <end position="48"/>
    </location>
</feature>
<dbReference type="Proteomes" id="UP000095287">
    <property type="component" value="Unplaced"/>
</dbReference>
<feature type="transmembrane region" description="Helical" evidence="1">
    <location>
        <begin position="104"/>
        <end position="128"/>
    </location>
</feature>
<proteinExistence type="predicted"/>
<evidence type="ECO:0000256" key="1">
    <source>
        <dbReference type="SAM" id="Phobius"/>
    </source>
</evidence>
<dbReference type="WBParaSite" id="L893_g4598.t1">
    <property type="protein sequence ID" value="L893_g4598.t1"/>
    <property type="gene ID" value="L893_g4598"/>
</dbReference>
<keyword evidence="1" id="KW-0812">Transmembrane</keyword>
<protein>
    <submittedName>
        <fullName evidence="3">G_PROTEIN_RECEP_F1_2 domain-containing protein</fullName>
    </submittedName>
</protein>
<evidence type="ECO:0000313" key="3">
    <source>
        <dbReference type="WBParaSite" id="L893_g4598.t1"/>
    </source>
</evidence>
<accession>A0A1I8AED7</accession>
<keyword evidence="1" id="KW-0472">Membrane</keyword>
<keyword evidence="1" id="KW-1133">Transmembrane helix</keyword>
<dbReference type="Pfam" id="PF10326">
    <property type="entry name" value="7TM_GPCR_Str"/>
    <property type="match status" value="1"/>
</dbReference>
<sequence length="189" mass="21254">MTADQPGGPQEVYQFSRIYLTFRAVNGGLACAMALILNILIIFGIRVLHGNSLRHFRGLLITLSVLDILHALVLGVTGMGFHFYKGRLLVVVTGLISLGPPELSFYAYIFYLETLIAFFILQLILFLTRYVIICLPEKVPTMTKTSFIRPDIHLLAPERERVLREYTNRPAEDDCVAHIASELAAWSSE</sequence>
<reference evidence="3" key="1">
    <citation type="submission" date="2016-11" db="UniProtKB">
        <authorList>
            <consortium name="WormBaseParasite"/>
        </authorList>
    </citation>
    <scope>IDENTIFICATION</scope>
</reference>
<organism evidence="2 3">
    <name type="scientific">Steinernema glaseri</name>
    <dbReference type="NCBI Taxonomy" id="37863"/>
    <lineage>
        <taxon>Eukaryota</taxon>
        <taxon>Metazoa</taxon>
        <taxon>Ecdysozoa</taxon>
        <taxon>Nematoda</taxon>
        <taxon>Chromadorea</taxon>
        <taxon>Rhabditida</taxon>
        <taxon>Tylenchina</taxon>
        <taxon>Panagrolaimomorpha</taxon>
        <taxon>Strongyloidoidea</taxon>
        <taxon>Steinernematidae</taxon>
        <taxon>Steinernema</taxon>
    </lineage>
</organism>